<feature type="non-terminal residue" evidence="1">
    <location>
        <position position="1"/>
    </location>
</feature>
<accession>A0ABP0RU03</accession>
<name>A0ABP0RU03_9DINO</name>
<evidence type="ECO:0000313" key="1">
    <source>
        <dbReference type="EMBL" id="CAK9102697.1"/>
    </source>
</evidence>
<evidence type="ECO:0008006" key="3">
    <source>
        <dbReference type="Google" id="ProtNLM"/>
    </source>
</evidence>
<protein>
    <recommendedName>
        <fullName evidence="3">RNase H type-1 domain-containing protein</fullName>
    </recommendedName>
</protein>
<proteinExistence type="predicted"/>
<dbReference type="Proteomes" id="UP001642484">
    <property type="component" value="Unassembled WGS sequence"/>
</dbReference>
<organism evidence="1 2">
    <name type="scientific">Durusdinium trenchii</name>
    <dbReference type="NCBI Taxonomy" id="1381693"/>
    <lineage>
        <taxon>Eukaryota</taxon>
        <taxon>Sar</taxon>
        <taxon>Alveolata</taxon>
        <taxon>Dinophyceae</taxon>
        <taxon>Suessiales</taxon>
        <taxon>Symbiodiniaceae</taxon>
        <taxon>Durusdinium</taxon>
    </lineage>
</organism>
<comment type="caution">
    <text evidence="1">The sequence shown here is derived from an EMBL/GenBank/DDBJ whole genome shotgun (WGS) entry which is preliminary data.</text>
</comment>
<reference evidence="1 2" key="1">
    <citation type="submission" date="2024-02" db="EMBL/GenBank/DDBJ databases">
        <authorList>
            <person name="Chen Y."/>
            <person name="Shah S."/>
            <person name="Dougan E. K."/>
            <person name="Thang M."/>
            <person name="Chan C."/>
        </authorList>
    </citation>
    <scope>NUCLEOTIDE SEQUENCE [LARGE SCALE GENOMIC DNA]</scope>
</reference>
<sequence>HLLRGTALDDVLMYTVVPQPEDFQLTLPDPASMQIIIPSLITDHLFQILVVEHDFSGTQSRQALRFEVPITVRQVFQASGFGCLCDAETRCTLQYMHGNCQKVFSDEEDVLLPFASFVRIMVHWIPSLPCTPFRPLVASDVVARQVAAAVHPAETFSFDRAVRQAREVLAHAAGDDEEDDLSTLMQRLVPVEEAPKDESTNNSVYDVSPWMLGDNTVEMPSFAPWIEAVFVKRQLPNVSWNEIMEHLDTDIADEFSNVSLERPQDVPYVEIYTDGSFSKGKEKLASWAFVALCQVGAQKYTLGTDYGLVDPDPLSSAWTGAGSSTAREGENDALIRACEWSFAMGYEVPHYFYTDSTAAGYGASGASGTSVDDLQGRLSRSLAKALDAFLYMTE</sequence>
<dbReference type="EMBL" id="CAXAMN010026402">
    <property type="protein sequence ID" value="CAK9102697.1"/>
    <property type="molecule type" value="Genomic_DNA"/>
</dbReference>
<evidence type="ECO:0000313" key="2">
    <source>
        <dbReference type="Proteomes" id="UP001642484"/>
    </source>
</evidence>
<gene>
    <name evidence="1" type="ORF">CCMP2556_LOCUS48306</name>
</gene>
<feature type="non-terminal residue" evidence="1">
    <location>
        <position position="394"/>
    </location>
</feature>
<keyword evidence="2" id="KW-1185">Reference proteome</keyword>